<name>A0AAU3HS29_9ACTN</name>
<keyword evidence="2" id="KW-0812">Transmembrane</keyword>
<evidence type="ECO:0000313" key="3">
    <source>
        <dbReference type="EMBL" id="WTZ08025.1"/>
    </source>
</evidence>
<organism evidence="3">
    <name type="scientific">Streptomyces sp. NBC_01393</name>
    <dbReference type="NCBI Taxonomy" id="2903851"/>
    <lineage>
        <taxon>Bacteria</taxon>
        <taxon>Bacillati</taxon>
        <taxon>Actinomycetota</taxon>
        <taxon>Actinomycetes</taxon>
        <taxon>Kitasatosporales</taxon>
        <taxon>Streptomycetaceae</taxon>
        <taxon>Streptomyces</taxon>
    </lineage>
</organism>
<feature type="transmembrane region" description="Helical" evidence="2">
    <location>
        <begin position="87"/>
        <end position="109"/>
    </location>
</feature>
<reference evidence="3" key="1">
    <citation type="submission" date="2022-10" db="EMBL/GenBank/DDBJ databases">
        <title>The complete genomes of actinobacterial strains from the NBC collection.</title>
        <authorList>
            <person name="Joergensen T.S."/>
            <person name="Alvarez Arevalo M."/>
            <person name="Sterndorff E.B."/>
            <person name="Faurdal D."/>
            <person name="Vuksanovic O."/>
            <person name="Mourched A.-S."/>
            <person name="Charusanti P."/>
            <person name="Shaw S."/>
            <person name="Blin K."/>
            <person name="Weber T."/>
        </authorList>
    </citation>
    <scope>NUCLEOTIDE SEQUENCE</scope>
    <source>
        <strain evidence="3">NBC_01393</strain>
    </source>
</reference>
<feature type="transmembrane region" description="Helical" evidence="2">
    <location>
        <begin position="61"/>
        <end position="81"/>
    </location>
</feature>
<accession>A0AAU3HS29</accession>
<evidence type="ECO:0000256" key="2">
    <source>
        <dbReference type="SAM" id="Phobius"/>
    </source>
</evidence>
<protein>
    <recommendedName>
        <fullName evidence="4">DUF1616 domain-containing protein</fullName>
    </recommendedName>
</protein>
<keyword evidence="2" id="KW-0472">Membrane</keyword>
<evidence type="ECO:0008006" key="4">
    <source>
        <dbReference type="Google" id="ProtNLM"/>
    </source>
</evidence>
<sequence>MASLRWGLALSGWVALAVVTFLPDALVLRATVTTAFLLACPGLAASRWARSGVRRLTDRTAVLETGVLALVLSLSMAVLVVEPLFLGGAFTVTRALLALAAVTSALALLPRPGGARRQKPRGAPDPDPPTADSGRSEPPTSE</sequence>
<feature type="transmembrane region" description="Helical" evidence="2">
    <location>
        <begin position="27"/>
        <end position="49"/>
    </location>
</feature>
<gene>
    <name evidence="3" type="ORF">OG699_08535</name>
</gene>
<proteinExistence type="predicted"/>
<keyword evidence="2" id="KW-1133">Transmembrane helix</keyword>
<dbReference type="EMBL" id="CP109546">
    <property type="protein sequence ID" value="WTZ08025.1"/>
    <property type="molecule type" value="Genomic_DNA"/>
</dbReference>
<evidence type="ECO:0000256" key="1">
    <source>
        <dbReference type="SAM" id="MobiDB-lite"/>
    </source>
</evidence>
<dbReference type="AlphaFoldDB" id="A0AAU3HS29"/>
<feature type="region of interest" description="Disordered" evidence="1">
    <location>
        <begin position="111"/>
        <end position="142"/>
    </location>
</feature>